<dbReference type="EMBL" id="JAGMVJ010000006">
    <property type="protein sequence ID" value="KAH7089519.1"/>
    <property type="molecule type" value="Genomic_DNA"/>
</dbReference>
<dbReference type="PRINTS" id="PR00723">
    <property type="entry name" value="SUBTILISIN"/>
</dbReference>
<feature type="compositionally biased region" description="Polar residues" evidence="5">
    <location>
        <begin position="160"/>
        <end position="171"/>
    </location>
</feature>
<dbReference type="Proteomes" id="UP000813461">
    <property type="component" value="Unassembled WGS sequence"/>
</dbReference>
<evidence type="ECO:0000259" key="7">
    <source>
        <dbReference type="Pfam" id="PF00082"/>
    </source>
</evidence>
<dbReference type="AlphaFoldDB" id="A0A8K0R8Y4"/>
<protein>
    <submittedName>
        <fullName evidence="8">Peptidase S8/S53 domain-containing protein</fullName>
    </submittedName>
</protein>
<feature type="compositionally biased region" description="Polar residues" evidence="5">
    <location>
        <begin position="529"/>
        <end position="547"/>
    </location>
</feature>
<dbReference type="Pfam" id="PF00082">
    <property type="entry name" value="Peptidase_S8"/>
    <property type="match status" value="1"/>
</dbReference>
<dbReference type="GO" id="GO:0004252">
    <property type="term" value="F:serine-type endopeptidase activity"/>
    <property type="evidence" value="ECO:0007669"/>
    <property type="project" value="UniProtKB-UniRule"/>
</dbReference>
<evidence type="ECO:0000256" key="6">
    <source>
        <dbReference type="SAM" id="SignalP"/>
    </source>
</evidence>
<keyword evidence="2 4" id="KW-0378">Hydrolase</keyword>
<evidence type="ECO:0000313" key="9">
    <source>
        <dbReference type="Proteomes" id="UP000813461"/>
    </source>
</evidence>
<feature type="compositionally biased region" description="Polar residues" evidence="5">
    <location>
        <begin position="331"/>
        <end position="340"/>
    </location>
</feature>
<dbReference type="SUPFAM" id="SSF52743">
    <property type="entry name" value="Subtilisin-like"/>
    <property type="match status" value="1"/>
</dbReference>
<proteinExistence type="inferred from homology"/>
<evidence type="ECO:0000256" key="5">
    <source>
        <dbReference type="SAM" id="MobiDB-lite"/>
    </source>
</evidence>
<feature type="signal peptide" evidence="6">
    <location>
        <begin position="1"/>
        <end position="21"/>
    </location>
</feature>
<accession>A0A8K0R8Y4</accession>
<dbReference type="OrthoDB" id="3797974at2759"/>
<evidence type="ECO:0000313" key="8">
    <source>
        <dbReference type="EMBL" id="KAH7089519.1"/>
    </source>
</evidence>
<feature type="compositionally biased region" description="Polar residues" evidence="5">
    <location>
        <begin position="74"/>
        <end position="87"/>
    </location>
</feature>
<keyword evidence="1 4" id="KW-0645">Protease</keyword>
<evidence type="ECO:0000256" key="1">
    <source>
        <dbReference type="ARBA" id="ARBA00022670"/>
    </source>
</evidence>
<feature type="chain" id="PRO_5035476492" evidence="6">
    <location>
        <begin position="22"/>
        <end position="1280"/>
    </location>
</feature>
<sequence>MKPSSLLYATLLSLSPHSIYASLPYSIPDLERYRLFDRAVDTERQSLSTHTTASASSLAFESGPSNLGSLPSSQRLAHNTSSFNSGGRISPTGHPSRDSSPFPTSSNTTITQRSSIGSITSSKIAPQQPFPSPRVSFANTTLTDTITRSFSSSPTPSTPAHNVTSTVTNSERPSLNSTVIFVTITPSIGSPIVVTQTQSQLRPSTLPSSSQGRLSTVPSTYTSPSASSNGGVFASLFPSRSPLPPSGGGLASMFTGQVPQSSGTPTENDQPRATFPSLFVVDALIEDQAYHLPHPDQPPIEILLADGSLAQLFATKVVLRGQNLMIPDNGSGEQTVSSGGQAIKTRPGESKTPESDDSDGGSSGGGPFGLLSKLAGAAGSAAQGIGNAASGLVNFATGAAGAGGESAGQLAGTLSGAVSGASTVVSSLNGIQKSFPLDEFTKNGMNTFLRAQNLGRGALDWMQSTGKMLETFDDLKPDVQQKLRDNIRDYTKPDGPLFKASDALKALSDFPWESEAPTTERPTPTATPDQTKSAQETFSTPPISSLMSTTASTTIRSTTVSSSSATPTLTEEPISHFILTKDGTSLETFNRFIQELDEGAGKAVTHDMSIIDHQSYTTNLTRSQAVDLLDKYSFLLLVYARVFDIRDLENGDGESFHAIPRPTTQAQNMKLISEERKVGLRTSAISPLAARTLRGGVSNAPYWKKMISSPFQNPLLRAPAQDPPYLADDADGRGITIYVLDDGFDISLSNLSPQPQGRTIETFFISNDLAFPPGTLEGVSIMMPNAFIKDAQLNGAGHGTLMASIAAGRDDGIAPQANLYLLKMKGTWNTGNANSANNRDRSYATQPDALAQVLDRVRLHVRNRLIADPDTKSVINMSWGIKLSERNGPPCEAILRVFIDWCETFKIPVVAAAGNDPTLRLHETVPQKFGKADNTLITVGGVEPNGKLFPPTTPAEPGESGSMSVYAPARDVVVPGSAPGGHSGTSQAAAIVSGLAAYLYSVEGLGLFHAAGIPPPKENIKRFIVEHAWTRVPEAQLGPLPHLNVVYNLAAGDPAHPESPCAVPDFPGIGKRADEAASACSRLRTPTASLMTPTSTSPSISHTATVRSSDISNTRSSSSRVTPSGPPASSTMTPSAPTPPVAPPSEQCRIYVKEYDNADPNQLGEDIWNISIFPITGEQLKDNSPICTAGARADERTGVDVQCEPLGGPLHLQREKDRTLRLIFGKETWTGGDKNCNLVKDWYVFDTTQPDERRRETECRFECKVDWTKKPTFFIGLRAI</sequence>
<dbReference type="InterPro" id="IPR000209">
    <property type="entry name" value="Peptidase_S8/S53_dom"/>
</dbReference>
<dbReference type="PROSITE" id="PS51892">
    <property type="entry name" value="SUBTILASE"/>
    <property type="match status" value="1"/>
</dbReference>
<feature type="compositionally biased region" description="Polar residues" evidence="5">
    <location>
        <begin position="98"/>
        <end position="125"/>
    </location>
</feature>
<evidence type="ECO:0000256" key="2">
    <source>
        <dbReference type="ARBA" id="ARBA00022801"/>
    </source>
</evidence>
<feature type="region of interest" description="Disordered" evidence="5">
    <location>
        <begin position="44"/>
        <end position="171"/>
    </location>
</feature>
<dbReference type="GO" id="GO:0006508">
    <property type="term" value="P:proteolysis"/>
    <property type="evidence" value="ECO:0007669"/>
    <property type="project" value="UniProtKB-KW"/>
</dbReference>
<feature type="compositionally biased region" description="Low complexity" evidence="5">
    <location>
        <begin position="548"/>
        <end position="567"/>
    </location>
</feature>
<evidence type="ECO:0000256" key="3">
    <source>
        <dbReference type="ARBA" id="ARBA00022825"/>
    </source>
</evidence>
<comment type="similarity">
    <text evidence="4">Belongs to the peptidase S8 family.</text>
</comment>
<keyword evidence="3 4" id="KW-0720">Serine protease</keyword>
<feature type="active site" description="Charge relay system" evidence="4">
    <location>
        <position position="986"/>
    </location>
</feature>
<feature type="active site" description="Charge relay system" evidence="4">
    <location>
        <position position="741"/>
    </location>
</feature>
<dbReference type="Gene3D" id="3.40.50.200">
    <property type="entry name" value="Peptidase S8/S53 domain"/>
    <property type="match status" value="1"/>
</dbReference>
<dbReference type="InterPro" id="IPR015500">
    <property type="entry name" value="Peptidase_S8_subtilisin-rel"/>
</dbReference>
<feature type="domain" description="Peptidase S8/S53" evidence="7">
    <location>
        <begin position="732"/>
        <end position="1003"/>
    </location>
</feature>
<evidence type="ECO:0000256" key="4">
    <source>
        <dbReference type="PROSITE-ProRule" id="PRU01240"/>
    </source>
</evidence>
<name>A0A8K0R8Y4_9PLEO</name>
<comment type="caution">
    <text evidence="8">The sequence shown here is derived from an EMBL/GenBank/DDBJ whole genome shotgun (WGS) entry which is preliminary data.</text>
</comment>
<organism evidence="8 9">
    <name type="scientific">Paraphoma chrysanthemicola</name>
    <dbReference type="NCBI Taxonomy" id="798071"/>
    <lineage>
        <taxon>Eukaryota</taxon>
        <taxon>Fungi</taxon>
        <taxon>Dikarya</taxon>
        <taxon>Ascomycota</taxon>
        <taxon>Pezizomycotina</taxon>
        <taxon>Dothideomycetes</taxon>
        <taxon>Pleosporomycetidae</taxon>
        <taxon>Pleosporales</taxon>
        <taxon>Pleosporineae</taxon>
        <taxon>Phaeosphaeriaceae</taxon>
        <taxon>Paraphoma</taxon>
    </lineage>
</organism>
<feature type="region of interest" description="Disordered" evidence="5">
    <location>
        <begin position="325"/>
        <end position="366"/>
    </location>
</feature>
<dbReference type="InterPro" id="IPR036852">
    <property type="entry name" value="Peptidase_S8/S53_dom_sf"/>
</dbReference>
<feature type="region of interest" description="Disordered" evidence="5">
    <location>
        <begin position="195"/>
        <end position="226"/>
    </location>
</feature>
<feature type="region of interest" description="Disordered" evidence="5">
    <location>
        <begin position="509"/>
        <end position="567"/>
    </location>
</feature>
<dbReference type="CDD" id="cd00306">
    <property type="entry name" value="Peptidases_S8_S53"/>
    <property type="match status" value="1"/>
</dbReference>
<feature type="active site" description="Charge relay system" evidence="4">
    <location>
        <position position="798"/>
    </location>
</feature>
<feature type="compositionally biased region" description="Low complexity" evidence="5">
    <location>
        <begin position="1085"/>
        <end position="1135"/>
    </location>
</feature>
<feature type="compositionally biased region" description="Low complexity" evidence="5">
    <location>
        <begin position="147"/>
        <end position="159"/>
    </location>
</feature>
<feature type="compositionally biased region" description="Low complexity" evidence="5">
    <location>
        <begin position="515"/>
        <end position="528"/>
    </location>
</feature>
<feature type="region of interest" description="Disordered" evidence="5">
    <location>
        <begin position="1084"/>
        <end position="1145"/>
    </location>
</feature>
<feature type="compositionally biased region" description="Low complexity" evidence="5">
    <location>
        <begin position="46"/>
        <end position="73"/>
    </location>
</feature>
<keyword evidence="6" id="KW-0732">Signal</keyword>
<keyword evidence="9" id="KW-1185">Reference proteome</keyword>
<reference evidence="8" key="1">
    <citation type="journal article" date="2021" name="Nat. Commun.">
        <title>Genetic determinants of endophytism in the Arabidopsis root mycobiome.</title>
        <authorList>
            <person name="Mesny F."/>
            <person name="Miyauchi S."/>
            <person name="Thiergart T."/>
            <person name="Pickel B."/>
            <person name="Atanasova L."/>
            <person name="Karlsson M."/>
            <person name="Huettel B."/>
            <person name="Barry K.W."/>
            <person name="Haridas S."/>
            <person name="Chen C."/>
            <person name="Bauer D."/>
            <person name="Andreopoulos W."/>
            <person name="Pangilinan J."/>
            <person name="LaButti K."/>
            <person name="Riley R."/>
            <person name="Lipzen A."/>
            <person name="Clum A."/>
            <person name="Drula E."/>
            <person name="Henrissat B."/>
            <person name="Kohler A."/>
            <person name="Grigoriev I.V."/>
            <person name="Martin F.M."/>
            <person name="Hacquard S."/>
        </authorList>
    </citation>
    <scope>NUCLEOTIDE SEQUENCE</scope>
    <source>
        <strain evidence="8">MPI-SDFR-AT-0120</strain>
    </source>
</reference>
<feature type="compositionally biased region" description="Polar residues" evidence="5">
    <location>
        <begin position="137"/>
        <end position="146"/>
    </location>
</feature>
<gene>
    <name evidence="8" type="ORF">FB567DRAFT_520914</name>
</gene>